<dbReference type="AlphaFoldDB" id="A0A3N4RIF5"/>
<sequence>MHQRVQARHLWDRPFLAELVAVMAAEAEQALAADGYQRNDKRDASVGAAAHRFATQVNLAAIVARSTGLDVEQPHVGIGLGFRVRDRERRVLTNLPPVPA</sequence>
<evidence type="ECO:0000313" key="1">
    <source>
        <dbReference type="EMBL" id="RPE33172.1"/>
    </source>
</evidence>
<dbReference type="EMBL" id="RKQG01000001">
    <property type="protein sequence ID" value="RPE33172.1"/>
    <property type="molecule type" value="Genomic_DNA"/>
</dbReference>
<keyword evidence="2" id="KW-1185">Reference proteome</keyword>
<comment type="caution">
    <text evidence="1">The sequence shown here is derived from an EMBL/GenBank/DDBJ whole genome shotgun (WGS) entry which is preliminary data.</text>
</comment>
<dbReference type="Proteomes" id="UP000266906">
    <property type="component" value="Unassembled WGS sequence"/>
</dbReference>
<proteinExistence type="predicted"/>
<dbReference type="RefSeq" id="WP_123817642.1">
    <property type="nucleotide sequence ID" value="NZ_RKQG01000001.1"/>
</dbReference>
<reference evidence="1 2" key="1">
    <citation type="submission" date="2018-11" db="EMBL/GenBank/DDBJ databases">
        <title>Sequencing the genomes of 1000 actinobacteria strains.</title>
        <authorList>
            <person name="Klenk H.-P."/>
        </authorList>
    </citation>
    <scope>NUCLEOTIDE SEQUENCE [LARGE SCALE GENOMIC DNA]</scope>
    <source>
        <strain evidence="1 2">DSM 44781</strain>
    </source>
</reference>
<gene>
    <name evidence="1" type="ORF">EDD38_1451</name>
</gene>
<name>A0A3N4RIF5_9ACTN</name>
<evidence type="ECO:0000313" key="2">
    <source>
        <dbReference type="Proteomes" id="UP000266906"/>
    </source>
</evidence>
<protein>
    <submittedName>
        <fullName evidence="1">Uncharacterized protein</fullName>
    </submittedName>
</protein>
<accession>A0A3N4RIF5</accession>
<organism evidence="1 2">
    <name type="scientific">Kitasatospora cineracea</name>
    <dbReference type="NCBI Taxonomy" id="88074"/>
    <lineage>
        <taxon>Bacteria</taxon>
        <taxon>Bacillati</taxon>
        <taxon>Actinomycetota</taxon>
        <taxon>Actinomycetes</taxon>
        <taxon>Kitasatosporales</taxon>
        <taxon>Streptomycetaceae</taxon>
        <taxon>Kitasatospora</taxon>
    </lineage>
</organism>